<reference evidence="2" key="2">
    <citation type="submission" date="2002-12" db="EMBL/GenBank/DDBJ databases">
        <title>Complete nucleotide sequence of the linear plasmid pSV2 from Streptomyces violaceoruber SANK95570.</title>
        <authorList>
            <person name="Spatz K."/>
            <person name="Scholz C.J."/>
            <person name="Redenbach M."/>
        </authorList>
    </citation>
    <scope>NUCLEOTIDE SEQUENCE</scope>
    <source>
        <strain evidence="2">SANK95570</strain>
        <plasmid evidence="2">pSV2</plasmid>
    </source>
</reference>
<protein>
    <submittedName>
        <fullName evidence="2">Uncharacterized protein</fullName>
    </submittedName>
</protein>
<reference evidence="2" key="1">
    <citation type="journal article" date="2002" name="FEMS Microbiol. Lett.">
        <title>Characterization of the Streptomyces violaceoruber SANK95570 plasmids pSV1 and pSV2.</title>
        <authorList>
            <person name="Spatz K."/>
            <person name="Kohn H."/>
            <person name="Redenbach M."/>
        </authorList>
    </citation>
    <scope>NUCLEOTIDE SEQUENCE</scope>
    <source>
        <strain evidence="2">SANK95570</strain>
        <plasmid evidence="2">pSV2</plasmid>
    </source>
</reference>
<dbReference type="AlphaFoldDB" id="Q849G2"/>
<proteinExistence type="predicted"/>
<geneLocation type="plasmid" evidence="2">
    <name>pSV2</name>
</geneLocation>
<dbReference type="EMBL" id="AY211023">
    <property type="protein sequence ID" value="AAO50162.1"/>
    <property type="molecule type" value="Genomic_DNA"/>
</dbReference>
<name>Q849G2_STRVN</name>
<keyword evidence="2" id="KW-0614">Plasmid</keyword>
<keyword evidence="1" id="KW-0812">Transmembrane</keyword>
<sequence length="52" mass="4926">MCALASIIVATGAGILIYTTGASLAEAVLSAGGAFAVSMTLGLTTLAVLGLV</sequence>
<keyword evidence="1" id="KW-0472">Membrane</keyword>
<keyword evidence="1" id="KW-1133">Transmembrane helix</keyword>
<evidence type="ECO:0000256" key="1">
    <source>
        <dbReference type="SAM" id="Phobius"/>
    </source>
</evidence>
<accession>Q849G2</accession>
<gene>
    <name evidence="2" type="primary">pSV2.78c</name>
</gene>
<organism evidence="2">
    <name type="scientific">Streptomyces violaceoruber</name>
    <dbReference type="NCBI Taxonomy" id="1935"/>
    <lineage>
        <taxon>Bacteria</taxon>
        <taxon>Bacillati</taxon>
        <taxon>Actinomycetota</taxon>
        <taxon>Actinomycetes</taxon>
        <taxon>Kitasatosporales</taxon>
        <taxon>Streptomycetaceae</taxon>
        <taxon>Streptomyces</taxon>
        <taxon>Streptomyces violaceoruber group</taxon>
    </lineage>
</organism>
<evidence type="ECO:0000313" key="2">
    <source>
        <dbReference type="EMBL" id="AAO50162.1"/>
    </source>
</evidence>
<feature type="transmembrane region" description="Helical" evidence="1">
    <location>
        <begin position="31"/>
        <end position="51"/>
    </location>
</feature>